<keyword evidence="3 4" id="KW-0418">Kinase</keyword>
<dbReference type="OrthoDB" id="338650at2759"/>
<organism evidence="6 7">
    <name type="scientific">Lepidopterella palustris CBS 459.81</name>
    <dbReference type="NCBI Taxonomy" id="1314670"/>
    <lineage>
        <taxon>Eukaryota</taxon>
        <taxon>Fungi</taxon>
        <taxon>Dikarya</taxon>
        <taxon>Ascomycota</taxon>
        <taxon>Pezizomycotina</taxon>
        <taxon>Dothideomycetes</taxon>
        <taxon>Pleosporomycetidae</taxon>
        <taxon>Mytilinidiales</taxon>
        <taxon>Argynnaceae</taxon>
        <taxon>Lepidopterella</taxon>
    </lineage>
</organism>
<comment type="similarity">
    <text evidence="1 4">Belongs to the inositol phosphokinase (IPK) family.</text>
</comment>
<reference evidence="6 7" key="1">
    <citation type="journal article" date="2016" name="Nat. Commun.">
        <title>Ectomycorrhizal ecology is imprinted in the genome of the dominant symbiotic fungus Cenococcum geophilum.</title>
        <authorList>
            <consortium name="DOE Joint Genome Institute"/>
            <person name="Peter M."/>
            <person name="Kohler A."/>
            <person name="Ohm R.A."/>
            <person name="Kuo A."/>
            <person name="Krutzmann J."/>
            <person name="Morin E."/>
            <person name="Arend M."/>
            <person name="Barry K.W."/>
            <person name="Binder M."/>
            <person name="Choi C."/>
            <person name="Clum A."/>
            <person name="Copeland A."/>
            <person name="Grisel N."/>
            <person name="Haridas S."/>
            <person name="Kipfer T."/>
            <person name="LaButti K."/>
            <person name="Lindquist E."/>
            <person name="Lipzen A."/>
            <person name="Maire R."/>
            <person name="Meier B."/>
            <person name="Mihaltcheva S."/>
            <person name="Molinier V."/>
            <person name="Murat C."/>
            <person name="Poggeler S."/>
            <person name="Quandt C.A."/>
            <person name="Sperisen C."/>
            <person name="Tritt A."/>
            <person name="Tisserant E."/>
            <person name="Crous P.W."/>
            <person name="Henrissat B."/>
            <person name="Nehls U."/>
            <person name="Egli S."/>
            <person name="Spatafora J.W."/>
            <person name="Grigoriev I.V."/>
            <person name="Martin F.M."/>
        </authorList>
    </citation>
    <scope>NUCLEOTIDE SEQUENCE [LARGE SCALE GENOMIC DNA]</scope>
    <source>
        <strain evidence="6 7">CBS 459.81</strain>
    </source>
</reference>
<dbReference type="GO" id="GO:0008440">
    <property type="term" value="F:inositol-1,4,5-trisphosphate 3-kinase activity"/>
    <property type="evidence" value="ECO:0007669"/>
    <property type="project" value="TreeGrafter"/>
</dbReference>
<dbReference type="InterPro" id="IPR038286">
    <property type="entry name" value="IPK_sf"/>
</dbReference>
<proteinExistence type="inferred from homology"/>
<protein>
    <recommendedName>
        <fullName evidence="4">Kinase</fullName>
        <ecNumber evidence="4">2.7.-.-</ecNumber>
    </recommendedName>
</protein>
<evidence type="ECO:0000313" key="7">
    <source>
        <dbReference type="Proteomes" id="UP000250266"/>
    </source>
</evidence>
<feature type="compositionally biased region" description="Acidic residues" evidence="5">
    <location>
        <begin position="303"/>
        <end position="323"/>
    </location>
</feature>
<dbReference type="GO" id="GO:0005737">
    <property type="term" value="C:cytoplasm"/>
    <property type="evidence" value="ECO:0007669"/>
    <property type="project" value="TreeGrafter"/>
</dbReference>
<keyword evidence="7" id="KW-1185">Reference proteome</keyword>
<dbReference type="AlphaFoldDB" id="A0A8E2EGK4"/>
<dbReference type="GO" id="GO:0000824">
    <property type="term" value="F:inositol-1,4,5,6-tetrakisphosphate 3-kinase activity"/>
    <property type="evidence" value="ECO:0007669"/>
    <property type="project" value="TreeGrafter"/>
</dbReference>
<evidence type="ECO:0000256" key="1">
    <source>
        <dbReference type="ARBA" id="ARBA00007374"/>
    </source>
</evidence>
<accession>A0A8E2EGK4</accession>
<dbReference type="GO" id="GO:0046854">
    <property type="term" value="P:phosphatidylinositol phosphate biosynthetic process"/>
    <property type="evidence" value="ECO:0007669"/>
    <property type="project" value="TreeGrafter"/>
</dbReference>
<evidence type="ECO:0000256" key="2">
    <source>
        <dbReference type="ARBA" id="ARBA00022679"/>
    </source>
</evidence>
<dbReference type="GO" id="GO:0032958">
    <property type="term" value="P:inositol phosphate biosynthetic process"/>
    <property type="evidence" value="ECO:0007669"/>
    <property type="project" value="InterPro"/>
</dbReference>
<dbReference type="EMBL" id="KV744861">
    <property type="protein sequence ID" value="OCK83424.1"/>
    <property type="molecule type" value="Genomic_DNA"/>
</dbReference>
<evidence type="ECO:0000256" key="5">
    <source>
        <dbReference type="SAM" id="MobiDB-lite"/>
    </source>
</evidence>
<name>A0A8E2EGK4_9PEZI</name>
<dbReference type="Gene3D" id="3.30.470.160">
    <property type="entry name" value="Inositol polyphosphate kinase"/>
    <property type="match status" value="1"/>
</dbReference>
<sequence>MLKQILDPLTLTAFTGAAAGHDGVLSDESGHLVIKPCTPAEIAFYESANAHHKNLAAFMPTFLGTLQLSGSQNLSTPSSSTTNTAETAPVPLIEAAASKAILNTPSGPERAYGKRLDTDQSIVLANVAFDFRHPNILDLKLGAQLWDSSARPEKRAKLDKIAAETTSSSLGFRIAGMRTWQGKKAADPVEHDEELKGLVEAEESGYWVYNKMYGRKFNAQDVIQGFAAYVLPPKNGEKRTKKQLERARECLELFVADVERIKEILENEASRMYSASLLFVYEGDAKAFDQAKDILENPPVERDEVEEDSEIKDDEGDEEDEEELPKLATVKLIDFAHAKWTPGQGADENSLRGIRNTIKILRDLINKVKDDIADI</sequence>
<dbReference type="EC" id="2.7.-.-" evidence="4"/>
<dbReference type="InterPro" id="IPR005522">
    <property type="entry name" value="IPK"/>
</dbReference>
<evidence type="ECO:0000313" key="6">
    <source>
        <dbReference type="EMBL" id="OCK83424.1"/>
    </source>
</evidence>
<dbReference type="Proteomes" id="UP000250266">
    <property type="component" value="Unassembled WGS sequence"/>
</dbReference>
<evidence type="ECO:0000256" key="4">
    <source>
        <dbReference type="RuleBase" id="RU363090"/>
    </source>
</evidence>
<dbReference type="PANTHER" id="PTHR12400">
    <property type="entry name" value="INOSITOL POLYPHOSPHATE KINASE"/>
    <property type="match status" value="1"/>
</dbReference>
<feature type="region of interest" description="Disordered" evidence="5">
    <location>
        <begin position="297"/>
        <end position="323"/>
    </location>
</feature>
<dbReference type="Pfam" id="PF03770">
    <property type="entry name" value="IPK"/>
    <property type="match status" value="1"/>
</dbReference>
<evidence type="ECO:0000256" key="3">
    <source>
        <dbReference type="ARBA" id="ARBA00022777"/>
    </source>
</evidence>
<dbReference type="PANTHER" id="PTHR12400:SF103">
    <property type="entry name" value="INOSITOL POLYPHOSPHATE MULTIKINASE"/>
    <property type="match status" value="1"/>
</dbReference>
<dbReference type="SUPFAM" id="SSF56104">
    <property type="entry name" value="SAICAR synthase-like"/>
    <property type="match status" value="1"/>
</dbReference>
<dbReference type="GO" id="GO:0005634">
    <property type="term" value="C:nucleus"/>
    <property type="evidence" value="ECO:0007669"/>
    <property type="project" value="TreeGrafter"/>
</dbReference>
<keyword evidence="2 4" id="KW-0808">Transferase</keyword>
<gene>
    <name evidence="6" type="ORF">K432DRAFT_440843</name>
</gene>